<evidence type="ECO:0000256" key="2">
    <source>
        <dbReference type="PROSITE-ProRule" id="PRU00169"/>
    </source>
</evidence>
<keyword evidence="1 2" id="KW-0597">Phosphoprotein</keyword>
<dbReference type="InterPro" id="IPR001789">
    <property type="entry name" value="Sig_transdc_resp-reg_receiver"/>
</dbReference>
<dbReference type="Proteomes" id="UP000011721">
    <property type="component" value="Chromosome"/>
</dbReference>
<keyword evidence="5" id="KW-1185">Reference proteome</keyword>
<dbReference type="RefSeq" id="WP_015405673.1">
    <property type="nucleotide sequence ID" value="NC_020304.1"/>
</dbReference>
<dbReference type="Gene3D" id="3.40.50.2300">
    <property type="match status" value="1"/>
</dbReference>
<keyword evidence="4" id="KW-0238">DNA-binding</keyword>
<dbReference type="PROSITE" id="PS50110">
    <property type="entry name" value="RESPONSE_REGULATORY"/>
    <property type="match status" value="1"/>
</dbReference>
<dbReference type="PATRIC" id="fig|1167006.5.peg.3737"/>
<dbReference type="SUPFAM" id="SSF52172">
    <property type="entry name" value="CheY-like"/>
    <property type="match status" value="1"/>
</dbReference>
<dbReference type="SMART" id="SM00448">
    <property type="entry name" value="REC"/>
    <property type="match status" value="1"/>
</dbReference>
<dbReference type="Pfam" id="PF00072">
    <property type="entry name" value="Response_reg"/>
    <property type="match status" value="1"/>
</dbReference>
<dbReference type="OrthoDB" id="673128at2"/>
<evidence type="ECO:0000259" key="3">
    <source>
        <dbReference type="PROSITE" id="PS50110"/>
    </source>
</evidence>
<reference evidence="5" key="1">
    <citation type="journal article" date="2013" name="Stand. Genomic Sci.">
        <title>Complete genome sequence of Desulfocapsa sulfexigens, a marine deltaproteobacterium specialized in disproportionating inorganic sulfur compounds.</title>
        <authorList>
            <person name="Finster K.W."/>
            <person name="Kjeldsen K.U."/>
            <person name="Kube M."/>
            <person name="Reinhardt R."/>
            <person name="Mussmann M."/>
            <person name="Amann R."/>
            <person name="Schreiber L."/>
        </authorList>
    </citation>
    <scope>NUCLEOTIDE SEQUENCE [LARGE SCALE GENOMIC DNA]</scope>
    <source>
        <strain evidence="5">DSM 10523 / SB164P1</strain>
    </source>
</reference>
<accession>M1PUJ7</accession>
<dbReference type="PANTHER" id="PTHR44591:SF3">
    <property type="entry name" value="RESPONSE REGULATORY DOMAIN-CONTAINING PROTEIN"/>
    <property type="match status" value="1"/>
</dbReference>
<dbReference type="PANTHER" id="PTHR44591">
    <property type="entry name" value="STRESS RESPONSE REGULATOR PROTEIN 1"/>
    <property type="match status" value="1"/>
</dbReference>
<proteinExistence type="predicted"/>
<dbReference type="Gene3D" id="1.25.10.10">
    <property type="entry name" value="Leucine-rich Repeat Variant"/>
    <property type="match status" value="2"/>
</dbReference>
<sequence>MADLNTQHMIDEIRDNIQTGDTLKTKLVLAHLPDVDMKTQNRLIYELSRGDVRFTVPILLYLMTEHVSIVDELPVIKETLLSNLLAYPELLIEFLSDTSIKDKTHLINVAGELRFEEAVPALLYLVANSQDEPEIKLIIETLGLIGDPQAINTLTDYLYAANRDLIITAIQALGQVGTQSAMHRLAERMGTDNEMDYMILSIFADVQDPVSLEKLNDTLASHYAHMRIYAKQELVRIGAKAVPALIDNLLQDDPDFVIHTLNVLGDIGDESAIMPIRKLLGKDPKSANVRFAAYEALALLPLRKGAYTLTAGLTDPEDHVCVAAAKAIDQNYSEILTAGIKNLLRPKGDEARHIAKIIVSAQVDKIFLSLAAEDFFQELSLVYLPHAHKDTKEHYTRLLVKHGFDEFANKIQGGEDVKNLVKVVAVDDSRMILNIYKATLHELGFEPVLFEFPASAIEWLQNEKPAMVLTDLNMPEITGVMMAAEIRKKYSPKELPIIMVTTQNETNDNEAAYAAGVNKVIQKPFNAKSLKAAMDEFM</sequence>
<feature type="domain" description="Response regulatory" evidence="3">
    <location>
        <begin position="422"/>
        <end position="538"/>
    </location>
</feature>
<feature type="modified residue" description="4-aspartylphosphate" evidence="2">
    <location>
        <position position="471"/>
    </location>
</feature>
<dbReference type="Pfam" id="PF13646">
    <property type="entry name" value="HEAT_2"/>
    <property type="match status" value="2"/>
</dbReference>
<dbReference type="AlphaFoldDB" id="M1PUJ7"/>
<evidence type="ECO:0000313" key="5">
    <source>
        <dbReference type="Proteomes" id="UP000011721"/>
    </source>
</evidence>
<organism evidence="4 5">
    <name type="scientific">Desulfocapsa sulfexigens (strain DSM 10523 / SB164P1)</name>
    <dbReference type="NCBI Taxonomy" id="1167006"/>
    <lineage>
        <taxon>Bacteria</taxon>
        <taxon>Pseudomonadati</taxon>
        <taxon>Thermodesulfobacteriota</taxon>
        <taxon>Desulfobulbia</taxon>
        <taxon>Desulfobulbales</taxon>
        <taxon>Desulfocapsaceae</taxon>
        <taxon>Desulfocapsa</taxon>
    </lineage>
</organism>
<dbReference type="KEGG" id="dsf:UWK_03475"/>
<protein>
    <submittedName>
        <fullName evidence="4">CheY-like receiver and winged-helix DNA-binding domain-containing response regulator</fullName>
    </submittedName>
</protein>
<dbReference type="SUPFAM" id="SSF48371">
    <property type="entry name" value="ARM repeat"/>
    <property type="match status" value="1"/>
</dbReference>
<dbReference type="GO" id="GO:0000160">
    <property type="term" value="P:phosphorelay signal transduction system"/>
    <property type="evidence" value="ECO:0007669"/>
    <property type="project" value="InterPro"/>
</dbReference>
<dbReference type="GO" id="GO:0003677">
    <property type="term" value="F:DNA binding"/>
    <property type="evidence" value="ECO:0007669"/>
    <property type="project" value="UniProtKB-KW"/>
</dbReference>
<dbReference type="InterPro" id="IPR011006">
    <property type="entry name" value="CheY-like_superfamily"/>
</dbReference>
<dbReference type="EMBL" id="CP003985">
    <property type="protein sequence ID" value="AGF79991.1"/>
    <property type="molecule type" value="Genomic_DNA"/>
</dbReference>
<dbReference type="InterPro" id="IPR050595">
    <property type="entry name" value="Bact_response_regulator"/>
</dbReference>
<dbReference type="HOGENOM" id="CLU_503203_0_0_7"/>
<name>M1PUJ7_DESSD</name>
<dbReference type="eggNOG" id="COG0745">
    <property type="taxonomic scope" value="Bacteria"/>
</dbReference>
<dbReference type="InterPro" id="IPR011989">
    <property type="entry name" value="ARM-like"/>
</dbReference>
<gene>
    <name evidence="4" type="ordered locus">UWK_03475</name>
</gene>
<evidence type="ECO:0000256" key="1">
    <source>
        <dbReference type="ARBA" id="ARBA00022553"/>
    </source>
</evidence>
<dbReference type="eggNOG" id="COG1413">
    <property type="taxonomic scope" value="Bacteria"/>
</dbReference>
<dbReference type="STRING" id="1167006.UWK_03475"/>
<evidence type="ECO:0000313" key="4">
    <source>
        <dbReference type="EMBL" id="AGF79991.1"/>
    </source>
</evidence>
<dbReference type="InterPro" id="IPR016024">
    <property type="entry name" value="ARM-type_fold"/>
</dbReference>